<comment type="caution">
    <text evidence="1">The sequence shown here is derived from an EMBL/GenBank/DDBJ whole genome shotgun (WGS) entry which is preliminary data.</text>
</comment>
<reference evidence="1" key="2">
    <citation type="submission" date="2020-11" db="EMBL/GenBank/DDBJ databases">
        <authorList>
            <person name="McCartney M.A."/>
            <person name="Auch B."/>
            <person name="Kono T."/>
            <person name="Mallez S."/>
            <person name="Becker A."/>
            <person name="Gohl D.M."/>
            <person name="Silverstein K.A.T."/>
            <person name="Koren S."/>
            <person name="Bechman K.B."/>
            <person name="Herman A."/>
            <person name="Abrahante J.E."/>
            <person name="Garbe J."/>
        </authorList>
    </citation>
    <scope>NUCLEOTIDE SEQUENCE</scope>
    <source>
        <strain evidence="1">Duluth1</strain>
        <tissue evidence="1">Whole animal</tissue>
    </source>
</reference>
<dbReference type="EMBL" id="JAIWYP010000011">
    <property type="protein sequence ID" value="KAH3738977.1"/>
    <property type="molecule type" value="Genomic_DNA"/>
</dbReference>
<dbReference type="AlphaFoldDB" id="A0A9D4D587"/>
<dbReference type="Pfam" id="PF13650">
    <property type="entry name" value="Asp_protease_2"/>
    <property type="match status" value="1"/>
</dbReference>
<dbReference type="Proteomes" id="UP000828390">
    <property type="component" value="Unassembled WGS sequence"/>
</dbReference>
<sequence length="357" mass="39308">METPSSTIQMNEIEHVHESEVIKTTQTSDAACVTPLQQETPSEMSEGSIRIVTGGSSAVKIIVGNIPVLAKINSGAEITIVSTNVYDKLERKPSKVKDVQMQLADKDSILKDFIIKPIGLTLGNQTFKERVYVAPINDDMLLGHDILHHLGILSDMASDTLLLNGERIPVTTSFKESTPKVARVIIPRGTVIPPNSVLRVKCTLSSEMNANFYFQKNEELELLAHRVVRSKGQEAVICLLNPSEHYQTLKKGKIIGNVFECCVVEEGLGEKNGVYNPSVDSLKKNGVYNPSVDRLQKNGVYNPSVDRLQKNGVYNPSVYGLPENGVYNPKISQSHEKTDNTPTVPDHLKDVYQASIS</sequence>
<proteinExistence type="predicted"/>
<gene>
    <name evidence="1" type="ORF">DPMN_045621</name>
</gene>
<reference evidence="1" key="1">
    <citation type="journal article" date="2019" name="bioRxiv">
        <title>The Genome of the Zebra Mussel, Dreissena polymorpha: A Resource for Invasive Species Research.</title>
        <authorList>
            <person name="McCartney M.A."/>
            <person name="Auch B."/>
            <person name="Kono T."/>
            <person name="Mallez S."/>
            <person name="Zhang Y."/>
            <person name="Obille A."/>
            <person name="Becker A."/>
            <person name="Abrahante J.E."/>
            <person name="Garbe J."/>
            <person name="Badalamenti J.P."/>
            <person name="Herman A."/>
            <person name="Mangelson H."/>
            <person name="Liachko I."/>
            <person name="Sullivan S."/>
            <person name="Sone E.D."/>
            <person name="Koren S."/>
            <person name="Silverstein K.A.T."/>
            <person name="Beckman K.B."/>
            <person name="Gohl D.M."/>
        </authorList>
    </citation>
    <scope>NUCLEOTIDE SEQUENCE</scope>
    <source>
        <strain evidence="1">Duluth1</strain>
        <tissue evidence="1">Whole animal</tissue>
    </source>
</reference>
<evidence type="ECO:0000313" key="2">
    <source>
        <dbReference type="Proteomes" id="UP000828390"/>
    </source>
</evidence>
<keyword evidence="2" id="KW-1185">Reference proteome</keyword>
<dbReference type="InterPro" id="IPR021109">
    <property type="entry name" value="Peptidase_aspartic_dom_sf"/>
</dbReference>
<dbReference type="SUPFAM" id="SSF50630">
    <property type="entry name" value="Acid proteases"/>
    <property type="match status" value="1"/>
</dbReference>
<name>A0A9D4D587_DREPO</name>
<organism evidence="1 2">
    <name type="scientific">Dreissena polymorpha</name>
    <name type="common">Zebra mussel</name>
    <name type="synonym">Mytilus polymorpha</name>
    <dbReference type="NCBI Taxonomy" id="45954"/>
    <lineage>
        <taxon>Eukaryota</taxon>
        <taxon>Metazoa</taxon>
        <taxon>Spiralia</taxon>
        <taxon>Lophotrochozoa</taxon>
        <taxon>Mollusca</taxon>
        <taxon>Bivalvia</taxon>
        <taxon>Autobranchia</taxon>
        <taxon>Heteroconchia</taxon>
        <taxon>Euheterodonta</taxon>
        <taxon>Imparidentia</taxon>
        <taxon>Neoheterodontei</taxon>
        <taxon>Myida</taxon>
        <taxon>Dreissenoidea</taxon>
        <taxon>Dreissenidae</taxon>
        <taxon>Dreissena</taxon>
    </lineage>
</organism>
<evidence type="ECO:0008006" key="3">
    <source>
        <dbReference type="Google" id="ProtNLM"/>
    </source>
</evidence>
<protein>
    <recommendedName>
        <fullName evidence="3">Peptidase A2 domain-containing protein</fullName>
    </recommendedName>
</protein>
<accession>A0A9D4D587</accession>
<dbReference type="Gene3D" id="2.40.70.10">
    <property type="entry name" value="Acid Proteases"/>
    <property type="match status" value="1"/>
</dbReference>
<evidence type="ECO:0000313" key="1">
    <source>
        <dbReference type="EMBL" id="KAH3738977.1"/>
    </source>
</evidence>